<dbReference type="RefSeq" id="WP_034904938.1">
    <property type="nucleotide sequence ID" value="NZ_CP017057.1"/>
</dbReference>
<dbReference type="OrthoDB" id="7426653at2"/>
<dbReference type="KEGG" id="elq:Ga0102493_112210"/>
<evidence type="ECO:0000313" key="2">
    <source>
        <dbReference type="EMBL" id="KEO92627.1"/>
    </source>
</evidence>
<feature type="chain" id="PRO_5001699204" evidence="1">
    <location>
        <begin position="27"/>
        <end position="172"/>
    </location>
</feature>
<accession>A0A074N3Y0</accession>
<dbReference type="EMBL" id="JMIX01000009">
    <property type="protein sequence ID" value="KEO92627.1"/>
    <property type="molecule type" value="Genomic_DNA"/>
</dbReference>
<sequence length="172" mass="18009">MPRLALALALPVAFAALALGAAPASAQPDGRESLGVYSSWAAFRDDASARCYAIAKPRGGNEEAAFASVATWPKRGIRSQLHIRLARPAAEDSNPLLRIGSRRFELVASGRDAWAKDGAMDAAVVAALRSATDLRVTARSPGGRRFTSRYDLTGVATAMDAAAVGCANLRRG</sequence>
<organism evidence="2 3">
    <name type="scientific">Erythrobacter litoralis</name>
    <dbReference type="NCBI Taxonomy" id="39960"/>
    <lineage>
        <taxon>Bacteria</taxon>
        <taxon>Pseudomonadati</taxon>
        <taxon>Pseudomonadota</taxon>
        <taxon>Alphaproteobacteria</taxon>
        <taxon>Sphingomonadales</taxon>
        <taxon>Erythrobacteraceae</taxon>
        <taxon>Erythrobacter/Porphyrobacter group</taxon>
        <taxon>Erythrobacter</taxon>
    </lineage>
</organism>
<keyword evidence="1" id="KW-0732">Signal</keyword>
<proteinExistence type="predicted"/>
<dbReference type="Proteomes" id="UP000027866">
    <property type="component" value="Unassembled WGS sequence"/>
</dbReference>
<comment type="caution">
    <text evidence="2">The sequence shown here is derived from an EMBL/GenBank/DDBJ whole genome shotgun (WGS) entry which is preliminary data.</text>
</comment>
<name>A0A074N3Y0_9SPHN</name>
<keyword evidence="3" id="KW-1185">Reference proteome</keyword>
<dbReference type="PATRIC" id="fig|39960.10.peg.1305"/>
<protein>
    <submittedName>
        <fullName evidence="2">Uncharacterized protein</fullName>
    </submittedName>
</protein>
<reference evidence="2 3" key="1">
    <citation type="submission" date="2014-04" db="EMBL/GenBank/DDBJ databases">
        <title>A comprehensive comparison of genomes of Erythrobacter spp. Strains.</title>
        <authorList>
            <person name="Zheng Q."/>
        </authorList>
    </citation>
    <scope>NUCLEOTIDE SEQUENCE [LARGE SCALE GENOMIC DNA]</scope>
    <source>
        <strain evidence="2 3">DSM 8509</strain>
    </source>
</reference>
<feature type="signal peptide" evidence="1">
    <location>
        <begin position="1"/>
        <end position="26"/>
    </location>
</feature>
<gene>
    <name evidence="2" type="ORF">EH32_15330</name>
</gene>
<evidence type="ECO:0000256" key="1">
    <source>
        <dbReference type="SAM" id="SignalP"/>
    </source>
</evidence>
<dbReference type="AlphaFoldDB" id="A0A074N3Y0"/>
<evidence type="ECO:0000313" key="3">
    <source>
        <dbReference type="Proteomes" id="UP000027866"/>
    </source>
</evidence>